<dbReference type="GO" id="GO:0003677">
    <property type="term" value="F:DNA binding"/>
    <property type="evidence" value="ECO:0007669"/>
    <property type="project" value="UniProtKB-KW"/>
</dbReference>
<dbReference type="GO" id="GO:0006310">
    <property type="term" value="P:DNA recombination"/>
    <property type="evidence" value="ECO:0007669"/>
    <property type="project" value="UniProtKB-KW"/>
</dbReference>
<dbReference type="GO" id="GO:0015074">
    <property type="term" value="P:DNA integration"/>
    <property type="evidence" value="ECO:0007669"/>
    <property type="project" value="InterPro"/>
</dbReference>
<dbReference type="EMBL" id="FOOH01000016">
    <property type="protein sequence ID" value="SFF95124.1"/>
    <property type="molecule type" value="Genomic_DNA"/>
</dbReference>
<organism evidence="5 6">
    <name type="scientific">Salegentibacter agarivorans</name>
    <dbReference type="NCBI Taxonomy" id="345907"/>
    <lineage>
        <taxon>Bacteria</taxon>
        <taxon>Pseudomonadati</taxon>
        <taxon>Bacteroidota</taxon>
        <taxon>Flavobacteriia</taxon>
        <taxon>Flavobacteriales</taxon>
        <taxon>Flavobacteriaceae</taxon>
        <taxon>Salegentibacter</taxon>
    </lineage>
</organism>
<protein>
    <submittedName>
        <fullName evidence="5">Site-specific recombinase XerD</fullName>
    </submittedName>
</protein>
<dbReference type="Proteomes" id="UP000199116">
    <property type="component" value="Unassembled WGS sequence"/>
</dbReference>
<dbReference type="PANTHER" id="PTHR30349:SF64">
    <property type="entry name" value="PROPHAGE INTEGRASE INTD-RELATED"/>
    <property type="match status" value="1"/>
</dbReference>
<dbReference type="Pfam" id="PF17293">
    <property type="entry name" value="Arm-DNA-bind_5"/>
    <property type="match status" value="1"/>
</dbReference>
<gene>
    <name evidence="5" type="ORF">SAMN04488033_11621</name>
</gene>
<dbReference type="InterPro" id="IPR050090">
    <property type="entry name" value="Tyrosine_recombinase_XerCD"/>
</dbReference>
<name>A0A1I2MUB8_9FLAO</name>
<dbReference type="CDD" id="cd01185">
    <property type="entry name" value="INTN1_C_like"/>
    <property type="match status" value="1"/>
</dbReference>
<keyword evidence="6" id="KW-1185">Reference proteome</keyword>
<evidence type="ECO:0000256" key="3">
    <source>
        <dbReference type="ARBA" id="ARBA00023172"/>
    </source>
</evidence>
<proteinExistence type="inferred from homology"/>
<evidence type="ECO:0000256" key="2">
    <source>
        <dbReference type="ARBA" id="ARBA00023125"/>
    </source>
</evidence>
<evidence type="ECO:0000313" key="6">
    <source>
        <dbReference type="Proteomes" id="UP000199116"/>
    </source>
</evidence>
<dbReference type="PROSITE" id="PS51898">
    <property type="entry name" value="TYR_RECOMBINASE"/>
    <property type="match status" value="1"/>
</dbReference>
<reference evidence="6" key="1">
    <citation type="submission" date="2016-10" db="EMBL/GenBank/DDBJ databases">
        <authorList>
            <person name="Varghese N."/>
            <person name="Submissions S."/>
        </authorList>
    </citation>
    <scope>NUCLEOTIDE SEQUENCE [LARGE SCALE GENOMIC DNA]</scope>
    <source>
        <strain evidence="6">DSM 23515</strain>
    </source>
</reference>
<dbReference type="InterPro" id="IPR025269">
    <property type="entry name" value="SAM-like_dom"/>
</dbReference>
<feature type="domain" description="Tyr recombinase" evidence="4">
    <location>
        <begin position="220"/>
        <end position="401"/>
    </location>
</feature>
<dbReference type="InterPro" id="IPR011010">
    <property type="entry name" value="DNA_brk_join_enz"/>
</dbReference>
<accession>A0A1I2MUB8</accession>
<dbReference type="InterPro" id="IPR010998">
    <property type="entry name" value="Integrase_recombinase_N"/>
</dbReference>
<dbReference type="Pfam" id="PF13102">
    <property type="entry name" value="Phage_int_SAM_5"/>
    <property type="match status" value="1"/>
</dbReference>
<dbReference type="Gene3D" id="1.10.150.130">
    <property type="match status" value="1"/>
</dbReference>
<dbReference type="InterPro" id="IPR035386">
    <property type="entry name" value="Arm-DNA-bind_5"/>
</dbReference>
<dbReference type="Gene3D" id="1.10.443.10">
    <property type="entry name" value="Intergrase catalytic core"/>
    <property type="match status" value="1"/>
</dbReference>
<evidence type="ECO:0000313" key="5">
    <source>
        <dbReference type="EMBL" id="SFF95124.1"/>
    </source>
</evidence>
<dbReference type="InterPro" id="IPR013762">
    <property type="entry name" value="Integrase-like_cat_sf"/>
</dbReference>
<comment type="similarity">
    <text evidence="1">Belongs to the 'phage' integrase family.</text>
</comment>
<evidence type="ECO:0000259" key="4">
    <source>
        <dbReference type="PROSITE" id="PS51898"/>
    </source>
</evidence>
<dbReference type="SUPFAM" id="SSF56349">
    <property type="entry name" value="DNA breaking-rejoining enzymes"/>
    <property type="match status" value="1"/>
</dbReference>
<dbReference type="PANTHER" id="PTHR30349">
    <property type="entry name" value="PHAGE INTEGRASE-RELATED"/>
    <property type="match status" value="1"/>
</dbReference>
<keyword evidence="3" id="KW-0233">DNA recombination</keyword>
<keyword evidence="2" id="KW-0238">DNA-binding</keyword>
<dbReference type="RefSeq" id="WP_093305090.1">
    <property type="nucleotide sequence ID" value="NZ_FOOH01000016.1"/>
</dbReference>
<dbReference type="Pfam" id="PF00589">
    <property type="entry name" value="Phage_integrase"/>
    <property type="match status" value="1"/>
</dbReference>
<evidence type="ECO:0000256" key="1">
    <source>
        <dbReference type="ARBA" id="ARBA00008857"/>
    </source>
</evidence>
<dbReference type="AlphaFoldDB" id="A0A1I2MUB8"/>
<sequence>MRTDFHLHFHLLNSKINKRGLAPIYLRLTVNGKRKEYSITRRIEPEKWNSKLEKVMGNNHISQEINTHINNIRHRLNKIHQVLSDNDEQITSSRMIKELKGETKHKSKMTLEVFKEHNEQMDRLSGKSISKSTAKRYWTCYNHMEQFLKEVYKTEDFRMKDIDHQYITRFEYFLKTTRKCNHNSALKYVNNFKKIVRIALANQWMDRDPFYNYKVQYETVDREFLNEDEVKALIEKELHFDRLKIARDMFVFSCHTGLAYGDLEKLSEKDIIKGIDGGRWIRTKRKKTKSITSVPLLPIAEEIIERYKDYPRVKDADLVLPVPKNQNYNAFLKEIAVLCGIKKTLTTHLARHTFATTVTLSNGVPIESVSKMLGHKDLRTTQHYAKIVDRKISEDMKALRKKLEEKAAKDSKKTNSKKKK</sequence>
<dbReference type="InterPro" id="IPR002104">
    <property type="entry name" value="Integrase_catalytic"/>
</dbReference>